<evidence type="ECO:0000256" key="1">
    <source>
        <dbReference type="SAM" id="SignalP"/>
    </source>
</evidence>
<name>A0A2D4I0I9_MICLE</name>
<accession>A0A2D4I0I9</accession>
<dbReference type="EMBL" id="IACK01068687">
    <property type="protein sequence ID" value="LAA77686.1"/>
    <property type="molecule type" value="Transcribed_RNA"/>
</dbReference>
<reference evidence="2" key="1">
    <citation type="submission" date="2017-07" db="EMBL/GenBank/DDBJ databases">
        <authorList>
            <person name="Mikheyev A."/>
            <person name="Grau M."/>
        </authorList>
    </citation>
    <scope>NUCLEOTIDE SEQUENCE</scope>
    <source>
        <tissue evidence="2">Venom_gland</tissue>
    </source>
</reference>
<feature type="chain" id="PRO_5013689627" evidence="1">
    <location>
        <begin position="17"/>
        <end position="154"/>
    </location>
</feature>
<proteinExistence type="predicted"/>
<dbReference type="AlphaFoldDB" id="A0A2D4I0I9"/>
<evidence type="ECO:0000313" key="2">
    <source>
        <dbReference type="EMBL" id="LAA77686.1"/>
    </source>
</evidence>
<feature type="signal peptide" evidence="1">
    <location>
        <begin position="1"/>
        <end position="16"/>
    </location>
</feature>
<protein>
    <submittedName>
        <fullName evidence="2">Uncharacterized protein</fullName>
    </submittedName>
</protein>
<organism evidence="2">
    <name type="scientific">Micrurus lemniscatus lemniscatus</name>
    <dbReference type="NCBI Taxonomy" id="129467"/>
    <lineage>
        <taxon>Eukaryota</taxon>
        <taxon>Metazoa</taxon>
        <taxon>Chordata</taxon>
        <taxon>Craniata</taxon>
        <taxon>Vertebrata</taxon>
        <taxon>Euteleostomi</taxon>
        <taxon>Lepidosauria</taxon>
        <taxon>Squamata</taxon>
        <taxon>Bifurcata</taxon>
        <taxon>Unidentata</taxon>
        <taxon>Episquamata</taxon>
        <taxon>Toxicofera</taxon>
        <taxon>Serpentes</taxon>
        <taxon>Colubroidea</taxon>
        <taxon>Elapidae</taxon>
        <taxon>Elapinae</taxon>
        <taxon>Micrurus</taxon>
    </lineage>
</organism>
<sequence length="154" mass="16904">MPTLLMLAFPPSSLLSLDWGGLSLPPPPPSRSCFGLIICLGSSILCAIDLIGKLKCQMGRGKETTVRMGDSLSRPHPDLEGPNCPLVWAVENLFSLRVLGERVSGGRARDPYLLGEREKKDGRINRIAVKGRGEMCELACLGLWERKALHRRRG</sequence>
<reference evidence="2" key="2">
    <citation type="submission" date="2017-11" db="EMBL/GenBank/DDBJ databases">
        <title>Coralsnake Venomics: Analyses of Venom Gland Transcriptomes and Proteomes of Six Brazilian Taxa.</title>
        <authorList>
            <person name="Aird S.D."/>
            <person name="Jorge da Silva N."/>
            <person name="Qiu L."/>
            <person name="Villar-Briones A."/>
            <person name="Aparecida-Saddi V."/>
            <person name="Campos-Telles M.P."/>
            <person name="Grau M."/>
            <person name="Mikheyev A.S."/>
        </authorList>
    </citation>
    <scope>NUCLEOTIDE SEQUENCE</scope>
    <source>
        <tissue evidence="2">Venom_gland</tissue>
    </source>
</reference>
<keyword evidence="1" id="KW-0732">Signal</keyword>